<dbReference type="Gene3D" id="3.30.2320.10">
    <property type="entry name" value="hypothetical protein PF0899 domain"/>
    <property type="match status" value="1"/>
</dbReference>
<reference evidence="4 5" key="1">
    <citation type="submission" date="2019-09" db="EMBL/GenBank/DDBJ databases">
        <title>NBRP : Genome information of microbial organism related human and environment.</title>
        <authorList>
            <person name="Hattori M."/>
            <person name="Oshima K."/>
            <person name="Inaba H."/>
            <person name="Suda W."/>
            <person name="Sakamoto M."/>
            <person name="Iino T."/>
            <person name="Kitahara M."/>
            <person name="Oshida Y."/>
            <person name="Iida T."/>
            <person name="Kudo T."/>
            <person name="Itoh T."/>
            <person name="Ohkuma M."/>
        </authorList>
    </citation>
    <scope>NUCLEOTIDE SEQUENCE [LARGE SCALE GENOMIC DNA]</scope>
    <source>
        <strain evidence="4 5">Q-1</strain>
    </source>
</reference>
<evidence type="ECO:0000259" key="3">
    <source>
        <dbReference type="Pfam" id="PF05065"/>
    </source>
</evidence>
<evidence type="ECO:0000256" key="2">
    <source>
        <dbReference type="SAM" id="MobiDB-lite"/>
    </source>
</evidence>
<evidence type="ECO:0000313" key="4">
    <source>
        <dbReference type="EMBL" id="GER05051.1"/>
    </source>
</evidence>
<keyword evidence="5" id="KW-1185">Reference proteome</keyword>
<dbReference type="AlphaFoldDB" id="A0A5A7N9M0"/>
<sequence length="412" mass="43937">MRDDMTTAIEVKAAVERLGKSFETFKETNDAAEIERRSKGYADQLIEEKLGRIGAEMDRLQAQVEGLAVASNRPALGLGGALVAAGGEHKSAFLGGYVRKGLERDLAQLEAKALNTGVPAEGGYAVPLEIDHLIEQRLKDLSPIRSIASVTQIGSANYRKLIAKTGPASGWVGESDPRSETTSPDFAEVAPPLGEIYANPAATQSMLDDAFFDVENWLATELAQEFAQKEGAAFINGDGINKPKGFLTGTTSASGDASRAFGSLQHVATGNAGAFPASDPSDILFDLMHSLKAGYRAGAQFVLNSASLNIIRKFKDADGDYLWRPGLAQGQSSTLLGFPVVEAEDMPAIGPDSLSVAFGNFARGYLITDRMGTRILRDPYSNKPFVHFYTTKRVGGGVINSDAIKLLKFAIA</sequence>
<feature type="region of interest" description="Disordered" evidence="2">
    <location>
        <begin position="169"/>
        <end position="188"/>
    </location>
</feature>
<dbReference type="RefSeq" id="WP_313981907.1">
    <property type="nucleotide sequence ID" value="NZ_BKCN01000016.1"/>
</dbReference>
<evidence type="ECO:0000313" key="5">
    <source>
        <dbReference type="Proteomes" id="UP000324996"/>
    </source>
</evidence>
<dbReference type="InterPro" id="IPR024455">
    <property type="entry name" value="Phage_capsid"/>
</dbReference>
<protein>
    <submittedName>
        <fullName evidence="4">Phage capsid protein</fullName>
    </submittedName>
</protein>
<evidence type="ECO:0000256" key="1">
    <source>
        <dbReference type="ARBA" id="ARBA00004328"/>
    </source>
</evidence>
<dbReference type="Pfam" id="PF05065">
    <property type="entry name" value="Phage_capsid"/>
    <property type="match status" value="1"/>
</dbReference>
<dbReference type="NCBIfam" id="TIGR01554">
    <property type="entry name" value="major_cap_HK97"/>
    <property type="match status" value="1"/>
</dbReference>
<dbReference type="EMBL" id="BKCN01000016">
    <property type="protein sequence ID" value="GER05051.1"/>
    <property type="molecule type" value="Genomic_DNA"/>
</dbReference>
<accession>A0A5A7N9M0</accession>
<proteinExistence type="predicted"/>
<name>A0A5A7N9M0_9PROT</name>
<dbReference type="Proteomes" id="UP000324996">
    <property type="component" value="Unassembled WGS sequence"/>
</dbReference>
<dbReference type="SUPFAM" id="SSF56563">
    <property type="entry name" value="Major capsid protein gp5"/>
    <property type="match status" value="1"/>
</dbReference>
<comment type="caution">
    <text evidence="4">The sequence shown here is derived from an EMBL/GenBank/DDBJ whole genome shotgun (WGS) entry which is preliminary data.</text>
</comment>
<dbReference type="Gene3D" id="3.30.2400.10">
    <property type="entry name" value="Major capsid protein gp5"/>
    <property type="match status" value="1"/>
</dbReference>
<comment type="subcellular location">
    <subcellularLocation>
        <location evidence="1">Virion</location>
    </subcellularLocation>
</comment>
<gene>
    <name evidence="4" type="ORF">JCM17846_27330</name>
</gene>
<dbReference type="InterPro" id="IPR054612">
    <property type="entry name" value="Phage_capsid-like_C"/>
</dbReference>
<organism evidence="4 5">
    <name type="scientific">Iodidimonas nitroreducens</name>
    <dbReference type="NCBI Taxonomy" id="1236968"/>
    <lineage>
        <taxon>Bacteria</taxon>
        <taxon>Pseudomonadati</taxon>
        <taxon>Pseudomonadota</taxon>
        <taxon>Alphaproteobacteria</taxon>
        <taxon>Iodidimonadales</taxon>
        <taxon>Iodidimonadaceae</taxon>
        <taxon>Iodidimonas</taxon>
    </lineage>
</organism>
<feature type="domain" description="Phage capsid-like C-terminal" evidence="3">
    <location>
        <begin position="122"/>
        <end position="409"/>
    </location>
</feature>